<organism evidence="2 3">
    <name type="scientific">Parathielavia hyrcaniae</name>
    <dbReference type="NCBI Taxonomy" id="113614"/>
    <lineage>
        <taxon>Eukaryota</taxon>
        <taxon>Fungi</taxon>
        <taxon>Dikarya</taxon>
        <taxon>Ascomycota</taxon>
        <taxon>Pezizomycotina</taxon>
        <taxon>Sordariomycetes</taxon>
        <taxon>Sordariomycetidae</taxon>
        <taxon>Sordariales</taxon>
        <taxon>Chaetomiaceae</taxon>
        <taxon>Parathielavia</taxon>
    </lineage>
</organism>
<accession>A0AAN6Q6J0</accession>
<keyword evidence="3" id="KW-1185">Reference proteome</keyword>
<comment type="caution">
    <text evidence="2">The sequence shown here is derived from an EMBL/GenBank/DDBJ whole genome shotgun (WGS) entry which is preliminary data.</text>
</comment>
<evidence type="ECO:0000313" key="2">
    <source>
        <dbReference type="EMBL" id="KAK4104454.1"/>
    </source>
</evidence>
<reference evidence="2" key="2">
    <citation type="submission" date="2023-05" db="EMBL/GenBank/DDBJ databases">
        <authorList>
            <consortium name="Lawrence Berkeley National Laboratory"/>
            <person name="Steindorff A."/>
            <person name="Hensen N."/>
            <person name="Bonometti L."/>
            <person name="Westerberg I."/>
            <person name="Brannstrom I.O."/>
            <person name="Guillou S."/>
            <person name="Cros-Aarteil S."/>
            <person name="Calhoun S."/>
            <person name="Haridas S."/>
            <person name="Kuo A."/>
            <person name="Mondo S."/>
            <person name="Pangilinan J."/>
            <person name="Riley R."/>
            <person name="Labutti K."/>
            <person name="Andreopoulos B."/>
            <person name="Lipzen A."/>
            <person name="Chen C."/>
            <person name="Yanf M."/>
            <person name="Daum C."/>
            <person name="Ng V."/>
            <person name="Clum A."/>
            <person name="Ohm R."/>
            <person name="Martin F."/>
            <person name="Silar P."/>
            <person name="Natvig D."/>
            <person name="Lalanne C."/>
            <person name="Gautier V."/>
            <person name="Ament-Velasquez S.L."/>
            <person name="Kruys A."/>
            <person name="Hutchinson M.I."/>
            <person name="Powell A.J."/>
            <person name="Barry K."/>
            <person name="Miller A.N."/>
            <person name="Grigoriev I.V."/>
            <person name="Debuchy R."/>
            <person name="Gladieux P."/>
            <person name="Thoren M.H."/>
            <person name="Johannesson H."/>
        </authorList>
    </citation>
    <scope>NUCLEOTIDE SEQUENCE</scope>
    <source>
        <strain evidence="2">CBS 757.83</strain>
    </source>
</reference>
<reference evidence="2" key="1">
    <citation type="journal article" date="2023" name="Mol. Phylogenet. Evol.">
        <title>Genome-scale phylogeny and comparative genomics of the fungal order Sordariales.</title>
        <authorList>
            <person name="Hensen N."/>
            <person name="Bonometti L."/>
            <person name="Westerberg I."/>
            <person name="Brannstrom I.O."/>
            <person name="Guillou S."/>
            <person name="Cros-Aarteil S."/>
            <person name="Calhoun S."/>
            <person name="Haridas S."/>
            <person name="Kuo A."/>
            <person name="Mondo S."/>
            <person name="Pangilinan J."/>
            <person name="Riley R."/>
            <person name="LaButti K."/>
            <person name="Andreopoulos B."/>
            <person name="Lipzen A."/>
            <person name="Chen C."/>
            <person name="Yan M."/>
            <person name="Daum C."/>
            <person name="Ng V."/>
            <person name="Clum A."/>
            <person name="Steindorff A."/>
            <person name="Ohm R.A."/>
            <person name="Martin F."/>
            <person name="Silar P."/>
            <person name="Natvig D.O."/>
            <person name="Lalanne C."/>
            <person name="Gautier V."/>
            <person name="Ament-Velasquez S.L."/>
            <person name="Kruys A."/>
            <person name="Hutchinson M.I."/>
            <person name="Powell A.J."/>
            <person name="Barry K."/>
            <person name="Miller A.N."/>
            <person name="Grigoriev I.V."/>
            <person name="Debuchy R."/>
            <person name="Gladieux P."/>
            <person name="Hiltunen Thoren M."/>
            <person name="Johannesson H."/>
        </authorList>
    </citation>
    <scope>NUCLEOTIDE SEQUENCE</scope>
    <source>
        <strain evidence="2">CBS 757.83</strain>
    </source>
</reference>
<dbReference type="AlphaFoldDB" id="A0AAN6Q6J0"/>
<name>A0AAN6Q6J0_9PEZI</name>
<protein>
    <submittedName>
        <fullName evidence="2">Uncharacterized protein</fullName>
    </submittedName>
</protein>
<evidence type="ECO:0000256" key="1">
    <source>
        <dbReference type="SAM" id="MobiDB-lite"/>
    </source>
</evidence>
<dbReference type="EMBL" id="MU863626">
    <property type="protein sequence ID" value="KAK4104454.1"/>
    <property type="molecule type" value="Genomic_DNA"/>
</dbReference>
<sequence>MYEYSTCVGYCVGLGVELRPNSSPTSELATARVSKYRAWTCIEPSSAFSNPTQIRCASPCGNLAAHPRPRRATHIIRIPMRIQRADTMAQTCQQRLAATFVMEWDSIYGGNVAGAGHCTSSSRRGDPHVTVRGRLPSTANSPPNMPWARYHSRGWTASIPRTPGTHTWIEVRWHPRWTSCWFLFEDGQDIHMQLRPAHP</sequence>
<dbReference type="Proteomes" id="UP001305647">
    <property type="component" value="Unassembled WGS sequence"/>
</dbReference>
<proteinExistence type="predicted"/>
<evidence type="ECO:0000313" key="3">
    <source>
        <dbReference type="Proteomes" id="UP001305647"/>
    </source>
</evidence>
<feature type="region of interest" description="Disordered" evidence="1">
    <location>
        <begin position="118"/>
        <end position="143"/>
    </location>
</feature>
<gene>
    <name evidence="2" type="ORF">N658DRAFT_178514</name>
</gene>